<name>A0A8B8K3V3_ABRPR</name>
<evidence type="ECO:0000313" key="2">
    <source>
        <dbReference type="Proteomes" id="UP000694853"/>
    </source>
</evidence>
<reference evidence="2" key="1">
    <citation type="journal article" date="2019" name="Toxins">
        <title>Detection of Abrin-Like and Prepropulchellin-Like Toxin Genes and Transcripts Using Whole Genome Sequencing and Full-Length Transcript Sequencing of Abrus precatorius.</title>
        <authorList>
            <person name="Hovde B.T."/>
            <person name="Daligault H.E."/>
            <person name="Hanschen E.R."/>
            <person name="Kunde Y.A."/>
            <person name="Johnson M.B."/>
            <person name="Starkenburg S.R."/>
            <person name="Johnson S.L."/>
        </authorList>
    </citation>
    <scope>NUCLEOTIDE SEQUENCE [LARGE SCALE GENOMIC DNA]</scope>
</reference>
<dbReference type="RefSeq" id="XP_027338034.1">
    <property type="nucleotide sequence ID" value="XM_027482233.1"/>
</dbReference>
<dbReference type="GeneID" id="113851965"/>
<evidence type="ECO:0000256" key="1">
    <source>
        <dbReference type="SAM" id="Coils"/>
    </source>
</evidence>
<dbReference type="KEGG" id="aprc:113851965"/>
<protein>
    <submittedName>
        <fullName evidence="3">Uncharacterized protein LOC113851965</fullName>
    </submittedName>
</protein>
<reference evidence="3" key="2">
    <citation type="submission" date="2025-08" db="UniProtKB">
        <authorList>
            <consortium name="RefSeq"/>
        </authorList>
    </citation>
    <scope>IDENTIFICATION</scope>
    <source>
        <tissue evidence="3">Young leaves</tissue>
    </source>
</reference>
<dbReference type="Proteomes" id="UP000694853">
    <property type="component" value="Unplaced"/>
</dbReference>
<evidence type="ECO:0000313" key="3">
    <source>
        <dbReference type="RefSeq" id="XP_027338034.1"/>
    </source>
</evidence>
<sequence>MSPFCVVFGKVCHRPVEIKHKSYWTMKSYNLTLEQARKERKLQLQELDEIRLQAYENTRMYKEKAKKFHDTKILRKEFSEGQKVLLFNSRLKLIAGKLRSRRDEPFVITNVFPHGAVEIKDKATNRVFKVNGQQLKLFEESKPIKKAQNIVDVSLVEPILMEEVYIGT</sequence>
<gene>
    <name evidence="3" type="primary">LOC113851965</name>
</gene>
<dbReference type="AlphaFoldDB" id="A0A8B8K3V3"/>
<organism evidence="2 3">
    <name type="scientific">Abrus precatorius</name>
    <name type="common">Indian licorice</name>
    <name type="synonym">Glycine abrus</name>
    <dbReference type="NCBI Taxonomy" id="3816"/>
    <lineage>
        <taxon>Eukaryota</taxon>
        <taxon>Viridiplantae</taxon>
        <taxon>Streptophyta</taxon>
        <taxon>Embryophyta</taxon>
        <taxon>Tracheophyta</taxon>
        <taxon>Spermatophyta</taxon>
        <taxon>Magnoliopsida</taxon>
        <taxon>eudicotyledons</taxon>
        <taxon>Gunneridae</taxon>
        <taxon>Pentapetalae</taxon>
        <taxon>rosids</taxon>
        <taxon>fabids</taxon>
        <taxon>Fabales</taxon>
        <taxon>Fabaceae</taxon>
        <taxon>Papilionoideae</taxon>
        <taxon>50 kb inversion clade</taxon>
        <taxon>NPAAA clade</taxon>
        <taxon>indigoferoid/millettioid clade</taxon>
        <taxon>Abreae</taxon>
        <taxon>Abrus</taxon>
    </lineage>
</organism>
<keyword evidence="1" id="KW-0175">Coiled coil</keyword>
<dbReference type="OrthoDB" id="1289886at2759"/>
<proteinExistence type="predicted"/>
<keyword evidence="2" id="KW-1185">Reference proteome</keyword>
<accession>A0A8B8K3V3</accession>
<feature type="coiled-coil region" evidence="1">
    <location>
        <begin position="26"/>
        <end position="53"/>
    </location>
</feature>